<comment type="caution">
    <text evidence="1">The sequence shown here is derived from an EMBL/GenBank/DDBJ whole genome shotgun (WGS) entry which is preliminary data.</text>
</comment>
<organism evidence="1 3">
    <name type="scientific">Puccinia graminis f. sp. tritici</name>
    <dbReference type="NCBI Taxonomy" id="56615"/>
    <lineage>
        <taxon>Eukaryota</taxon>
        <taxon>Fungi</taxon>
        <taxon>Dikarya</taxon>
        <taxon>Basidiomycota</taxon>
        <taxon>Pucciniomycotina</taxon>
        <taxon>Pucciniomycetes</taxon>
        <taxon>Pucciniales</taxon>
        <taxon>Pucciniaceae</taxon>
        <taxon>Puccinia</taxon>
    </lineage>
</organism>
<dbReference type="EMBL" id="VDEP01000172">
    <property type="protein sequence ID" value="KAA1126335.1"/>
    <property type="molecule type" value="Genomic_DNA"/>
</dbReference>
<accession>A0A5B0PZX4</accession>
<gene>
    <name evidence="1" type="ORF">PGT21_035383</name>
    <name evidence="2" type="ORF">PGTUg99_027406</name>
</gene>
<dbReference type="Proteomes" id="UP000324748">
    <property type="component" value="Unassembled WGS sequence"/>
</dbReference>
<proteinExistence type="predicted"/>
<protein>
    <submittedName>
        <fullName evidence="1">Uncharacterized protein</fullName>
    </submittedName>
</protein>
<evidence type="ECO:0000313" key="1">
    <source>
        <dbReference type="EMBL" id="KAA1106475.1"/>
    </source>
</evidence>
<reference evidence="3 4" key="1">
    <citation type="submission" date="2019-05" db="EMBL/GenBank/DDBJ databases">
        <title>Emergence of the Ug99 lineage of the wheat stem rust pathogen through somatic hybridization.</title>
        <authorList>
            <person name="Li F."/>
            <person name="Upadhyaya N.M."/>
            <person name="Sperschneider J."/>
            <person name="Matny O."/>
            <person name="Nguyen-Phuc H."/>
            <person name="Mago R."/>
            <person name="Raley C."/>
            <person name="Miller M.E."/>
            <person name="Silverstein K.A.T."/>
            <person name="Henningsen E."/>
            <person name="Hirsch C.D."/>
            <person name="Visser B."/>
            <person name="Pretorius Z.A."/>
            <person name="Steffenson B.J."/>
            <person name="Schwessinger B."/>
            <person name="Dodds P.N."/>
            <person name="Figueroa M."/>
        </authorList>
    </citation>
    <scope>NUCLEOTIDE SEQUENCE [LARGE SCALE GENOMIC DNA]</scope>
    <source>
        <strain evidence="1">21-0</strain>
        <strain evidence="2 4">Ug99</strain>
    </source>
</reference>
<sequence length="88" mass="9841">MPSRGCWLDRDGRDGKDVSYADRLATGGTRQLRIDHFLQTLSRSNYTAFLDLPLGILWAVGLRSTREFRAVTGRLHIKNKSAECDGGC</sequence>
<evidence type="ECO:0000313" key="2">
    <source>
        <dbReference type="EMBL" id="KAA1126335.1"/>
    </source>
</evidence>
<dbReference type="AlphaFoldDB" id="A0A5B0PZX4"/>
<dbReference type="Proteomes" id="UP000325313">
    <property type="component" value="Unassembled WGS sequence"/>
</dbReference>
<name>A0A5B0PZX4_PUCGR</name>
<dbReference type="EMBL" id="VSWC01000040">
    <property type="protein sequence ID" value="KAA1106475.1"/>
    <property type="molecule type" value="Genomic_DNA"/>
</dbReference>
<evidence type="ECO:0000313" key="3">
    <source>
        <dbReference type="Proteomes" id="UP000324748"/>
    </source>
</evidence>
<keyword evidence="3" id="KW-1185">Reference proteome</keyword>
<evidence type="ECO:0000313" key="4">
    <source>
        <dbReference type="Proteomes" id="UP000325313"/>
    </source>
</evidence>